<feature type="region of interest" description="Disordered" evidence="8">
    <location>
        <begin position="9"/>
        <end position="43"/>
    </location>
</feature>
<dbReference type="GO" id="GO:0009055">
    <property type="term" value="F:electron transfer activity"/>
    <property type="evidence" value="ECO:0007669"/>
    <property type="project" value="InterPro"/>
</dbReference>
<dbReference type="PROSITE" id="PS51007">
    <property type="entry name" value="CYTC"/>
    <property type="match status" value="1"/>
</dbReference>
<feature type="domain" description="Cytochrome c" evidence="9">
    <location>
        <begin position="68"/>
        <end position="167"/>
    </location>
</feature>
<dbReference type="InterPro" id="IPR001680">
    <property type="entry name" value="WD40_rpt"/>
</dbReference>
<dbReference type="AlphaFoldDB" id="A0AAU7C789"/>
<reference evidence="10" key="1">
    <citation type="submission" date="2024-05" db="EMBL/GenBank/DDBJ databases">
        <title>Planctomycetes of the genus Singulisphaera possess chitinolytic capabilities.</title>
        <authorList>
            <person name="Ivanova A."/>
        </authorList>
    </citation>
    <scope>NUCLEOTIDE SEQUENCE</scope>
    <source>
        <strain evidence="10">Ch08T</strain>
    </source>
</reference>
<name>A0AAU7C789_9BACT</name>
<accession>A0AAU7C789</accession>
<dbReference type="SMART" id="SM00320">
    <property type="entry name" value="WD40"/>
    <property type="match status" value="7"/>
</dbReference>
<dbReference type="PROSITE" id="PS50082">
    <property type="entry name" value="WD_REPEATS_2"/>
    <property type="match status" value="4"/>
</dbReference>
<dbReference type="InterPro" id="IPR009056">
    <property type="entry name" value="Cyt_c-like_dom"/>
</dbReference>
<organism evidence="10">
    <name type="scientific">Singulisphaera sp. Ch08</name>
    <dbReference type="NCBI Taxonomy" id="3120278"/>
    <lineage>
        <taxon>Bacteria</taxon>
        <taxon>Pseudomonadati</taxon>
        <taxon>Planctomycetota</taxon>
        <taxon>Planctomycetia</taxon>
        <taxon>Isosphaerales</taxon>
        <taxon>Isosphaeraceae</taxon>
        <taxon>Singulisphaera</taxon>
    </lineage>
</organism>
<feature type="repeat" description="WD" evidence="6">
    <location>
        <begin position="367"/>
        <end position="399"/>
    </location>
</feature>
<feature type="compositionally biased region" description="Basic and acidic residues" evidence="8">
    <location>
        <begin position="12"/>
        <end position="22"/>
    </location>
</feature>
<feature type="repeat" description="WD" evidence="6">
    <location>
        <begin position="325"/>
        <end position="366"/>
    </location>
</feature>
<proteinExistence type="predicted"/>
<dbReference type="InterPro" id="IPR036322">
    <property type="entry name" value="WD40_repeat_dom_sf"/>
</dbReference>
<evidence type="ECO:0000256" key="2">
    <source>
        <dbReference type="ARBA" id="ARBA00022617"/>
    </source>
</evidence>
<evidence type="ECO:0000256" key="6">
    <source>
        <dbReference type="PROSITE-ProRule" id="PRU00221"/>
    </source>
</evidence>
<dbReference type="SUPFAM" id="SSF46626">
    <property type="entry name" value="Cytochrome c"/>
    <property type="match status" value="1"/>
</dbReference>
<dbReference type="PANTHER" id="PTHR19848:SF8">
    <property type="entry name" value="F-BOX AND WD REPEAT DOMAIN CONTAINING 7"/>
    <property type="match status" value="1"/>
</dbReference>
<dbReference type="CDD" id="cd00200">
    <property type="entry name" value="WD40"/>
    <property type="match status" value="1"/>
</dbReference>
<evidence type="ECO:0000256" key="5">
    <source>
        <dbReference type="ARBA" id="ARBA00023004"/>
    </source>
</evidence>
<keyword evidence="5 7" id="KW-0408">Iron</keyword>
<evidence type="ECO:0000256" key="8">
    <source>
        <dbReference type="SAM" id="MobiDB-lite"/>
    </source>
</evidence>
<gene>
    <name evidence="10" type="ORF">V5E97_21755</name>
</gene>
<dbReference type="InterPro" id="IPR036909">
    <property type="entry name" value="Cyt_c-like_dom_sf"/>
</dbReference>
<evidence type="ECO:0000256" key="3">
    <source>
        <dbReference type="ARBA" id="ARBA00022723"/>
    </source>
</evidence>
<keyword evidence="3 7" id="KW-0479">Metal-binding</keyword>
<dbReference type="PROSITE" id="PS50294">
    <property type="entry name" value="WD_REPEATS_REGION"/>
    <property type="match status" value="3"/>
</dbReference>
<keyword evidence="2 7" id="KW-0349">Heme</keyword>
<evidence type="ECO:0000256" key="1">
    <source>
        <dbReference type="ARBA" id="ARBA00022574"/>
    </source>
</evidence>
<dbReference type="GO" id="GO:0020037">
    <property type="term" value="F:heme binding"/>
    <property type="evidence" value="ECO:0007669"/>
    <property type="project" value="InterPro"/>
</dbReference>
<keyword evidence="1 6" id="KW-0853">WD repeat</keyword>
<sequence>MSTIAAKLFLPRRGDPRDEGRQDAALPPRARRAGRLAVGRKPPEGGRNAAVTWLVLGALTLAGRALGEDLRTKSPSFLDDVAPILINNCIGCHSPRKAEHRYDMTTFDGLVKGGAAGEGTALEPGDPDASVLVEVIRPGGAPQMPRRLDPLKPEQVALIERWVAAGARYDGDDRGEDWVARWYRRRQIGAPETYPHATPVVALAFSPDGTRIVASGSRELTLWQLASGTIAGRLRGLPERVEDIAFSPDGRWLAIAGGDPGRTGSVEIWKSNPDGTGESERRLAEANDSYFAVAFSPDGTRIAAAGSDRVIRIFEVASWKPLEVIQDHSDWVVDLAFSPDGRRLASASRDGTGKVFDFAKGATIATFAGHASPVHAVAFGRDGSIVATGGADGQVRLWNPDDDGRQVSAPGGLTGEVLDLRFGPDGKSIIASGNDGTVRVFAAGVPPLTLPGKLDWAYTLALSPDGQTLASGGGDGGVRFWDLERRREPWLLDSTPGHRVASP</sequence>
<dbReference type="EMBL" id="CP155447">
    <property type="protein sequence ID" value="XBH00978.1"/>
    <property type="molecule type" value="Genomic_DNA"/>
</dbReference>
<dbReference type="InterPro" id="IPR019775">
    <property type="entry name" value="WD40_repeat_CS"/>
</dbReference>
<evidence type="ECO:0000256" key="4">
    <source>
        <dbReference type="ARBA" id="ARBA00022737"/>
    </source>
</evidence>
<evidence type="ECO:0000313" key="10">
    <source>
        <dbReference type="EMBL" id="XBH00978.1"/>
    </source>
</evidence>
<protein>
    <submittedName>
        <fullName evidence="10">C-type cytochrome domain-containing protein</fullName>
    </submittedName>
</protein>
<dbReference type="PANTHER" id="PTHR19848">
    <property type="entry name" value="WD40 REPEAT PROTEIN"/>
    <property type="match status" value="1"/>
</dbReference>
<keyword evidence="4" id="KW-0677">Repeat</keyword>
<evidence type="ECO:0000256" key="7">
    <source>
        <dbReference type="PROSITE-ProRule" id="PRU00433"/>
    </source>
</evidence>
<dbReference type="PROSITE" id="PS00678">
    <property type="entry name" value="WD_REPEATS_1"/>
    <property type="match status" value="1"/>
</dbReference>
<feature type="repeat" description="WD" evidence="6">
    <location>
        <begin position="450"/>
        <end position="484"/>
    </location>
</feature>
<dbReference type="InterPro" id="IPR015943">
    <property type="entry name" value="WD40/YVTN_repeat-like_dom_sf"/>
</dbReference>
<dbReference type="SUPFAM" id="SSF50978">
    <property type="entry name" value="WD40 repeat-like"/>
    <property type="match status" value="1"/>
</dbReference>
<dbReference type="Pfam" id="PF07635">
    <property type="entry name" value="PSCyt1"/>
    <property type="match status" value="1"/>
</dbReference>
<dbReference type="Pfam" id="PF00400">
    <property type="entry name" value="WD40"/>
    <property type="match status" value="7"/>
</dbReference>
<dbReference type="Gene3D" id="2.130.10.10">
    <property type="entry name" value="YVTN repeat-like/Quinoprotein amine dehydrogenase"/>
    <property type="match status" value="3"/>
</dbReference>
<dbReference type="InterPro" id="IPR011429">
    <property type="entry name" value="Cyt_c_Planctomycete-type"/>
</dbReference>
<feature type="repeat" description="WD" evidence="6">
    <location>
        <begin position="283"/>
        <end position="324"/>
    </location>
</feature>
<dbReference type="RefSeq" id="WP_406693660.1">
    <property type="nucleotide sequence ID" value="NZ_CP155447.1"/>
</dbReference>
<evidence type="ECO:0000259" key="9">
    <source>
        <dbReference type="PROSITE" id="PS51007"/>
    </source>
</evidence>
<dbReference type="GO" id="GO:0046872">
    <property type="term" value="F:metal ion binding"/>
    <property type="evidence" value="ECO:0007669"/>
    <property type="project" value="UniProtKB-KW"/>
</dbReference>